<evidence type="ECO:0000259" key="2">
    <source>
        <dbReference type="Pfam" id="PF14341"/>
    </source>
</evidence>
<feature type="domain" description="Type 4 fimbrial biogenesis protein PilX N-terminal" evidence="2">
    <location>
        <begin position="11"/>
        <end position="54"/>
    </location>
</feature>
<comment type="caution">
    <text evidence="3">The sequence shown here is derived from an EMBL/GenBank/DDBJ whole genome shotgun (WGS) entry which is preliminary data.</text>
</comment>
<gene>
    <name evidence="3" type="ORF">J7I44_01060</name>
</gene>
<reference evidence="3 4" key="1">
    <citation type="submission" date="2021-04" db="EMBL/GenBank/DDBJ databases">
        <authorList>
            <person name="Huq M.A."/>
        </authorList>
    </citation>
    <scope>NUCLEOTIDE SEQUENCE [LARGE SCALE GENOMIC DNA]</scope>
    <source>
        <strain evidence="3 4">MAH-13</strain>
    </source>
</reference>
<proteinExistence type="predicted"/>
<keyword evidence="1" id="KW-0812">Transmembrane</keyword>
<evidence type="ECO:0000313" key="4">
    <source>
        <dbReference type="Proteomes" id="UP000823790"/>
    </source>
</evidence>
<sequence>MNIPATRSRQRGIALFVGLVFLVVLSLVAVIAMRGTLMEMRLVTNVANHQRAFETSETLRSVPIAMFDEHVFQRGWPEDLGGTLPNDDFDFSLTDDMLAVVKDGLQKDCDGVVDLFYANLQPTCGTLPEEKRYDSSTWHPDAILSMCDVTSSNCSRNVSATISIIPDGTVLAEGSGGAQAAGYRGIGGGAAAGGGSMYFEVMSVGTVPGDGRAVTMAQYRQSIRN</sequence>
<name>A0ABS4DIK0_9GAMM</name>
<dbReference type="InterPro" id="IPR025746">
    <property type="entry name" value="PilX_N_dom"/>
</dbReference>
<keyword evidence="1" id="KW-1133">Transmembrane helix</keyword>
<dbReference type="RefSeq" id="WP_209614613.1">
    <property type="nucleotide sequence ID" value="NZ_JAGJRS010000003.1"/>
</dbReference>
<organism evidence="3 4">
    <name type="scientific">Frateuria flava</name>
    <dbReference type="NCBI Taxonomy" id="2821489"/>
    <lineage>
        <taxon>Bacteria</taxon>
        <taxon>Pseudomonadati</taxon>
        <taxon>Pseudomonadota</taxon>
        <taxon>Gammaproteobacteria</taxon>
        <taxon>Lysobacterales</taxon>
        <taxon>Rhodanobacteraceae</taxon>
        <taxon>Frateuria</taxon>
    </lineage>
</organism>
<dbReference type="Pfam" id="PF14341">
    <property type="entry name" value="PilX_N"/>
    <property type="match status" value="1"/>
</dbReference>
<accession>A0ABS4DIK0</accession>
<dbReference type="Proteomes" id="UP000823790">
    <property type="component" value="Unassembled WGS sequence"/>
</dbReference>
<keyword evidence="4" id="KW-1185">Reference proteome</keyword>
<feature type="transmembrane region" description="Helical" evidence="1">
    <location>
        <begin position="12"/>
        <end position="32"/>
    </location>
</feature>
<protein>
    <recommendedName>
        <fullName evidence="2">Type 4 fimbrial biogenesis protein PilX N-terminal domain-containing protein</fullName>
    </recommendedName>
</protein>
<evidence type="ECO:0000313" key="3">
    <source>
        <dbReference type="EMBL" id="MBP1472871.1"/>
    </source>
</evidence>
<dbReference type="EMBL" id="JAGJRS010000003">
    <property type="protein sequence ID" value="MBP1472871.1"/>
    <property type="molecule type" value="Genomic_DNA"/>
</dbReference>
<keyword evidence="1" id="KW-0472">Membrane</keyword>
<evidence type="ECO:0000256" key="1">
    <source>
        <dbReference type="SAM" id="Phobius"/>
    </source>
</evidence>